<feature type="compositionally biased region" description="Polar residues" evidence="1">
    <location>
        <begin position="117"/>
        <end position="127"/>
    </location>
</feature>
<evidence type="ECO:0000313" key="2">
    <source>
        <dbReference type="EMBL" id="TEA13742.1"/>
    </source>
</evidence>
<protein>
    <submittedName>
        <fullName evidence="2">Uncharacterized protein</fullName>
    </submittedName>
</protein>
<name>A0A4R8T8C8_9PEZI</name>
<keyword evidence="3" id="KW-1185">Reference proteome</keyword>
<comment type="caution">
    <text evidence="2">The sequence shown here is derived from an EMBL/GenBank/DDBJ whole genome shotgun (WGS) entry which is preliminary data.</text>
</comment>
<dbReference type="Proteomes" id="UP000295604">
    <property type="component" value="Unassembled WGS sequence"/>
</dbReference>
<accession>A0A4R8T8C8</accession>
<evidence type="ECO:0000256" key="1">
    <source>
        <dbReference type="SAM" id="MobiDB-lite"/>
    </source>
</evidence>
<feature type="region of interest" description="Disordered" evidence="1">
    <location>
        <begin position="108"/>
        <end position="127"/>
    </location>
</feature>
<proteinExistence type="predicted"/>
<dbReference type="EMBL" id="QAPF01000189">
    <property type="protein sequence ID" value="TEA13742.1"/>
    <property type="molecule type" value="Genomic_DNA"/>
</dbReference>
<dbReference type="AlphaFoldDB" id="A0A4R8T8C8"/>
<gene>
    <name evidence="2" type="ORF">C8034_v004127</name>
</gene>
<sequence>MTWYRPVSTSHFLQTPQSTHAGADLNDHPGTRVSTRSECLYSSFQTFPLSRPARHLAVSIISDMRSMHDRCAHALVGFALQIAVAPSGSVSLHDKVQHNKFDLNRTSLAATDAPPLQSDQTHTAIEP</sequence>
<reference evidence="2 3" key="1">
    <citation type="submission" date="2018-11" db="EMBL/GenBank/DDBJ databases">
        <title>Genome sequence and assembly of Colletotrichum sidae.</title>
        <authorList>
            <person name="Gan P."/>
            <person name="Shirasu K."/>
        </authorList>
    </citation>
    <scope>NUCLEOTIDE SEQUENCE [LARGE SCALE GENOMIC DNA]</scope>
    <source>
        <strain evidence="2 3">CBS 518.97</strain>
    </source>
</reference>
<evidence type="ECO:0000313" key="3">
    <source>
        <dbReference type="Proteomes" id="UP000295604"/>
    </source>
</evidence>
<organism evidence="2 3">
    <name type="scientific">Colletotrichum sidae</name>
    <dbReference type="NCBI Taxonomy" id="1347389"/>
    <lineage>
        <taxon>Eukaryota</taxon>
        <taxon>Fungi</taxon>
        <taxon>Dikarya</taxon>
        <taxon>Ascomycota</taxon>
        <taxon>Pezizomycotina</taxon>
        <taxon>Sordariomycetes</taxon>
        <taxon>Hypocreomycetidae</taxon>
        <taxon>Glomerellales</taxon>
        <taxon>Glomerellaceae</taxon>
        <taxon>Colletotrichum</taxon>
        <taxon>Colletotrichum orbiculare species complex</taxon>
    </lineage>
</organism>